<dbReference type="EMBL" id="JBBPBM010000001">
    <property type="protein sequence ID" value="KAK8600208.1"/>
    <property type="molecule type" value="Genomic_DNA"/>
</dbReference>
<reference evidence="1 2" key="1">
    <citation type="journal article" date="2024" name="G3 (Bethesda)">
        <title>Genome assembly of Hibiscus sabdariffa L. provides insights into metabolisms of medicinal natural products.</title>
        <authorList>
            <person name="Kim T."/>
        </authorList>
    </citation>
    <scope>NUCLEOTIDE SEQUENCE [LARGE SCALE GENOMIC DNA]</scope>
    <source>
        <strain evidence="1">TK-2024</strain>
        <tissue evidence="1">Old leaves</tissue>
    </source>
</reference>
<organism evidence="1 2">
    <name type="scientific">Hibiscus sabdariffa</name>
    <name type="common">roselle</name>
    <dbReference type="NCBI Taxonomy" id="183260"/>
    <lineage>
        <taxon>Eukaryota</taxon>
        <taxon>Viridiplantae</taxon>
        <taxon>Streptophyta</taxon>
        <taxon>Embryophyta</taxon>
        <taxon>Tracheophyta</taxon>
        <taxon>Spermatophyta</taxon>
        <taxon>Magnoliopsida</taxon>
        <taxon>eudicotyledons</taxon>
        <taxon>Gunneridae</taxon>
        <taxon>Pentapetalae</taxon>
        <taxon>rosids</taxon>
        <taxon>malvids</taxon>
        <taxon>Malvales</taxon>
        <taxon>Malvaceae</taxon>
        <taxon>Malvoideae</taxon>
        <taxon>Hibiscus</taxon>
    </lineage>
</organism>
<accession>A0ABR2GBC4</accession>
<evidence type="ECO:0000313" key="2">
    <source>
        <dbReference type="Proteomes" id="UP001472677"/>
    </source>
</evidence>
<evidence type="ECO:0000313" key="1">
    <source>
        <dbReference type="EMBL" id="KAK8600208.1"/>
    </source>
</evidence>
<protein>
    <submittedName>
        <fullName evidence="1">Uncharacterized protein</fullName>
    </submittedName>
</protein>
<dbReference type="Proteomes" id="UP001472677">
    <property type="component" value="Unassembled WGS sequence"/>
</dbReference>
<gene>
    <name evidence="1" type="ORF">V6N12_050064</name>
</gene>
<sequence>MNILCLSKQFFSLETLHKKRTFLLSLKALIIGLDKNPRSIGPDQQWELRRGTGCNVREATNSDLLNVEELSSNGNDAAANETVVKLAQTEAPEMELIVVVVVMVVEEEEEEWIEEWFSAEERRDGSGPGRT</sequence>
<keyword evidence="2" id="KW-1185">Reference proteome</keyword>
<proteinExistence type="predicted"/>
<comment type="caution">
    <text evidence="1">The sequence shown here is derived from an EMBL/GenBank/DDBJ whole genome shotgun (WGS) entry which is preliminary data.</text>
</comment>
<name>A0ABR2GBC4_9ROSI</name>